<dbReference type="AlphaFoldDB" id="A0A9D1TPV6"/>
<protein>
    <recommendedName>
        <fullName evidence="5">Sel1 repeat family protein</fullName>
    </recommendedName>
</protein>
<sequence>MAKRTTRSRTRKKTGAGAPNAPKIDASRLFPRQYPLTQLGERWVEELADRLKTATEAEATAVSAELALERQALAVFERMDALSENIQETRTTSPANRAGEERDSLKALREENKRIVEELELLSGKGSTLACHALGSVLLNAQEVTRKKLQKARNFFTRAAERGFAPAFWSLSECCRLLEDKKAAEDWFAKALDAKEPPALVAAEWQKLLAIQPLPPEELQASLERLYNLALAHCWEALSLLTSVCKLRRENEIVSAFAPRPLQLLQELARQGFAPAMCVIGNYYDTILLAPDISCRDKRVQYWFDKAAEQNSLTGLVSSLRAGFFGPAYRGPVHTAIARITAMAPDTPREAAELKGLLGRMLRQPGMPADSRDRSDALLLEAAEQGNTLDLCTAIRFELIWDDASTSSGYPAGTLLDDKRLNKDPRVLFTRGQTMLNCIGEHDEAFGQRAVKYIKTAAKQGDAKAVCWLADAALRGLYGIVQNIGKGLEELQAGLSGRHPRAMALEAIRQLGWIRGIPGTDHVDRAWMRELLGMAASEDDCLGFAALVLLEALEPAPLKRQKELGVLLDKAIMWARIQADASALYLIGCVATLNMENPDLNAVCKFYDAHVSRKTGNPLHTGDFAAYVARDTFHSAGLVGEPKGMLLCTLVDPDLGNLQKIREQGTSLEQFM</sequence>
<reference evidence="3" key="1">
    <citation type="journal article" date="2021" name="PeerJ">
        <title>Extensive microbial diversity within the chicken gut microbiome revealed by metagenomics and culture.</title>
        <authorList>
            <person name="Gilroy R."/>
            <person name="Ravi A."/>
            <person name="Getino M."/>
            <person name="Pursley I."/>
            <person name="Horton D.L."/>
            <person name="Alikhan N.F."/>
            <person name="Baker D."/>
            <person name="Gharbi K."/>
            <person name="Hall N."/>
            <person name="Watson M."/>
            <person name="Adriaenssens E.M."/>
            <person name="Foster-Nyarko E."/>
            <person name="Jarju S."/>
            <person name="Secka A."/>
            <person name="Antonio M."/>
            <person name="Oren A."/>
            <person name="Chaudhuri R.R."/>
            <person name="La Ragione R."/>
            <person name="Hildebrand F."/>
            <person name="Pallen M.J."/>
        </authorList>
    </citation>
    <scope>NUCLEOTIDE SEQUENCE</scope>
    <source>
        <strain evidence="3">ChiHecec2B26-446</strain>
    </source>
</reference>
<keyword evidence="1" id="KW-0175">Coiled coil</keyword>
<dbReference type="InterPro" id="IPR050767">
    <property type="entry name" value="Sel1_AlgK"/>
</dbReference>
<dbReference type="SMART" id="SM00671">
    <property type="entry name" value="SEL1"/>
    <property type="match status" value="2"/>
</dbReference>
<dbReference type="Gene3D" id="1.25.40.10">
    <property type="entry name" value="Tetratricopeptide repeat domain"/>
    <property type="match status" value="2"/>
</dbReference>
<proteinExistence type="predicted"/>
<dbReference type="PANTHER" id="PTHR11102:SF160">
    <property type="entry name" value="ERAD-ASSOCIATED E3 UBIQUITIN-PROTEIN LIGASE COMPONENT HRD3"/>
    <property type="match status" value="1"/>
</dbReference>
<organism evidence="3 4">
    <name type="scientific">Candidatus Desulfovibrio intestinipullorum</name>
    <dbReference type="NCBI Taxonomy" id="2838536"/>
    <lineage>
        <taxon>Bacteria</taxon>
        <taxon>Pseudomonadati</taxon>
        <taxon>Thermodesulfobacteriota</taxon>
        <taxon>Desulfovibrionia</taxon>
        <taxon>Desulfovibrionales</taxon>
        <taxon>Desulfovibrionaceae</taxon>
        <taxon>Desulfovibrio</taxon>
    </lineage>
</organism>
<reference evidence="3" key="2">
    <citation type="submission" date="2021-04" db="EMBL/GenBank/DDBJ databases">
        <authorList>
            <person name="Gilroy R."/>
        </authorList>
    </citation>
    <scope>NUCLEOTIDE SEQUENCE</scope>
    <source>
        <strain evidence="3">ChiHecec2B26-446</strain>
    </source>
</reference>
<dbReference type="EMBL" id="DXHV01000050">
    <property type="protein sequence ID" value="HIW00457.1"/>
    <property type="molecule type" value="Genomic_DNA"/>
</dbReference>
<feature type="compositionally biased region" description="Basic residues" evidence="2">
    <location>
        <begin position="1"/>
        <end position="14"/>
    </location>
</feature>
<evidence type="ECO:0000256" key="2">
    <source>
        <dbReference type="SAM" id="MobiDB-lite"/>
    </source>
</evidence>
<feature type="coiled-coil region" evidence="1">
    <location>
        <begin position="98"/>
        <end position="125"/>
    </location>
</feature>
<evidence type="ECO:0000313" key="4">
    <source>
        <dbReference type="Proteomes" id="UP000886752"/>
    </source>
</evidence>
<accession>A0A9D1TPV6</accession>
<evidence type="ECO:0008006" key="5">
    <source>
        <dbReference type="Google" id="ProtNLM"/>
    </source>
</evidence>
<evidence type="ECO:0000256" key="1">
    <source>
        <dbReference type="SAM" id="Coils"/>
    </source>
</evidence>
<evidence type="ECO:0000313" key="3">
    <source>
        <dbReference type="EMBL" id="HIW00457.1"/>
    </source>
</evidence>
<dbReference type="SUPFAM" id="SSF81901">
    <property type="entry name" value="HCP-like"/>
    <property type="match status" value="2"/>
</dbReference>
<feature type="region of interest" description="Disordered" evidence="2">
    <location>
        <begin position="1"/>
        <end position="29"/>
    </location>
</feature>
<dbReference type="Proteomes" id="UP000886752">
    <property type="component" value="Unassembled WGS sequence"/>
</dbReference>
<dbReference type="PANTHER" id="PTHR11102">
    <property type="entry name" value="SEL-1-LIKE PROTEIN"/>
    <property type="match status" value="1"/>
</dbReference>
<name>A0A9D1TPV6_9BACT</name>
<gene>
    <name evidence="3" type="ORF">H9894_04635</name>
</gene>
<dbReference type="InterPro" id="IPR011990">
    <property type="entry name" value="TPR-like_helical_dom_sf"/>
</dbReference>
<comment type="caution">
    <text evidence="3">The sequence shown here is derived from an EMBL/GenBank/DDBJ whole genome shotgun (WGS) entry which is preliminary data.</text>
</comment>
<dbReference type="InterPro" id="IPR006597">
    <property type="entry name" value="Sel1-like"/>
</dbReference>